<keyword evidence="9 10" id="KW-0326">Glycosidase</keyword>
<evidence type="ECO:0000256" key="6">
    <source>
        <dbReference type="ARBA" id="ARBA00023157"/>
    </source>
</evidence>
<dbReference type="GO" id="GO:0005764">
    <property type="term" value="C:lysosome"/>
    <property type="evidence" value="ECO:0007669"/>
    <property type="project" value="UniProtKB-SubCell"/>
</dbReference>
<reference evidence="13 14" key="1">
    <citation type="submission" date="2024-01" db="EMBL/GenBank/DDBJ databases">
        <title>The genome of the rayed Mediterranean limpet Patella caerulea (Linnaeus, 1758).</title>
        <authorList>
            <person name="Anh-Thu Weber A."/>
            <person name="Halstead-Nussloch G."/>
        </authorList>
    </citation>
    <scope>NUCLEOTIDE SEQUENCE [LARGE SCALE GENOMIC DNA]</scope>
    <source>
        <strain evidence="13">AATW-2023a</strain>
        <tissue evidence="13">Whole specimen</tissue>
    </source>
</reference>
<evidence type="ECO:0000256" key="4">
    <source>
        <dbReference type="ARBA" id="ARBA00022801"/>
    </source>
</evidence>
<evidence type="ECO:0000256" key="3">
    <source>
        <dbReference type="ARBA" id="ARBA00011738"/>
    </source>
</evidence>
<keyword evidence="4 10" id="KW-0378">Hydrolase</keyword>
<dbReference type="InterPro" id="IPR013780">
    <property type="entry name" value="Glyco_hydro_b"/>
</dbReference>
<dbReference type="InterPro" id="IPR002241">
    <property type="entry name" value="Glyco_hydro_27"/>
</dbReference>
<evidence type="ECO:0000256" key="1">
    <source>
        <dbReference type="ARBA" id="ARBA00004371"/>
    </source>
</evidence>
<dbReference type="InterPro" id="IPR013785">
    <property type="entry name" value="Aldolase_TIM"/>
</dbReference>
<dbReference type="GO" id="GO:0016139">
    <property type="term" value="P:glycoside catabolic process"/>
    <property type="evidence" value="ECO:0007669"/>
    <property type="project" value="TreeGrafter"/>
</dbReference>
<keyword evidence="6 10" id="KW-1015">Disulfide bond</keyword>
<dbReference type="InterPro" id="IPR035373">
    <property type="entry name" value="Melibiase/NAGA_C"/>
</dbReference>
<dbReference type="GO" id="GO:0009311">
    <property type="term" value="P:oligosaccharide metabolic process"/>
    <property type="evidence" value="ECO:0007669"/>
    <property type="project" value="TreeGrafter"/>
</dbReference>
<dbReference type="PANTHER" id="PTHR11452:SF83">
    <property type="entry name" value="ALPHA-GALACTOSIDASE"/>
    <property type="match status" value="1"/>
</dbReference>
<dbReference type="Gene3D" id="3.20.20.70">
    <property type="entry name" value="Aldolase class I"/>
    <property type="match status" value="1"/>
</dbReference>
<evidence type="ECO:0000259" key="12">
    <source>
        <dbReference type="Pfam" id="PF17450"/>
    </source>
</evidence>
<evidence type="ECO:0000256" key="2">
    <source>
        <dbReference type="ARBA" id="ARBA00009743"/>
    </source>
</evidence>
<dbReference type="FunFam" id="3.20.20.70:FF:000070">
    <property type="entry name" value="Alpha-galactosidase"/>
    <property type="match status" value="1"/>
</dbReference>
<keyword evidence="7" id="KW-0325">Glycoprotein</keyword>
<comment type="subunit">
    <text evidence="3 10">Homodimer.</text>
</comment>
<comment type="subcellular location">
    <subcellularLocation>
        <location evidence="1">Lysosome</location>
    </subcellularLocation>
</comment>
<keyword evidence="11" id="KW-0732">Signal</keyword>
<evidence type="ECO:0000256" key="8">
    <source>
        <dbReference type="ARBA" id="ARBA00023228"/>
    </source>
</evidence>
<dbReference type="AlphaFoldDB" id="A0AAN8PCV1"/>
<dbReference type="SUPFAM" id="SSF51445">
    <property type="entry name" value="(Trans)glycosidases"/>
    <property type="match status" value="1"/>
</dbReference>
<keyword evidence="5" id="KW-0443">Lipid metabolism</keyword>
<evidence type="ECO:0000256" key="11">
    <source>
        <dbReference type="SAM" id="SignalP"/>
    </source>
</evidence>
<protein>
    <recommendedName>
        <fullName evidence="10">Alpha-galactosidase</fullName>
        <ecNumber evidence="10">3.2.1.-</ecNumber>
    </recommendedName>
</protein>
<dbReference type="Gene3D" id="2.60.40.1180">
    <property type="entry name" value="Golgi alpha-mannosidase II"/>
    <property type="match status" value="1"/>
</dbReference>
<evidence type="ECO:0000313" key="14">
    <source>
        <dbReference type="Proteomes" id="UP001347796"/>
    </source>
</evidence>
<dbReference type="Proteomes" id="UP001347796">
    <property type="component" value="Unassembled WGS sequence"/>
</dbReference>
<dbReference type="GO" id="GO:0016020">
    <property type="term" value="C:membrane"/>
    <property type="evidence" value="ECO:0007669"/>
    <property type="project" value="GOC"/>
</dbReference>
<dbReference type="Pfam" id="PF16499">
    <property type="entry name" value="Melibiase_2"/>
    <property type="match status" value="1"/>
</dbReference>
<dbReference type="PROSITE" id="PS00512">
    <property type="entry name" value="ALPHA_GALACTOSIDASE"/>
    <property type="match status" value="1"/>
</dbReference>
<gene>
    <name evidence="13" type="ORF">SNE40_016213</name>
</gene>
<dbReference type="GO" id="GO:0019377">
    <property type="term" value="P:glycolipid catabolic process"/>
    <property type="evidence" value="ECO:0007669"/>
    <property type="project" value="UniProtKB-ARBA"/>
</dbReference>
<feature type="chain" id="PRO_5042855275" description="Alpha-galactosidase" evidence="11">
    <location>
        <begin position="19"/>
        <end position="405"/>
    </location>
</feature>
<dbReference type="PRINTS" id="PR00740">
    <property type="entry name" value="GLHYDRLASE27"/>
</dbReference>
<feature type="signal peptide" evidence="11">
    <location>
        <begin position="1"/>
        <end position="18"/>
    </location>
</feature>
<dbReference type="SUPFAM" id="SSF51011">
    <property type="entry name" value="Glycosyl hydrolase domain"/>
    <property type="match status" value="1"/>
</dbReference>
<comment type="similarity">
    <text evidence="2 10">Belongs to the glycosyl hydrolase 27 family.</text>
</comment>
<organism evidence="13 14">
    <name type="scientific">Patella caerulea</name>
    <name type="common">Rayed Mediterranean limpet</name>
    <dbReference type="NCBI Taxonomy" id="87958"/>
    <lineage>
        <taxon>Eukaryota</taxon>
        <taxon>Metazoa</taxon>
        <taxon>Spiralia</taxon>
        <taxon>Lophotrochozoa</taxon>
        <taxon>Mollusca</taxon>
        <taxon>Gastropoda</taxon>
        <taxon>Patellogastropoda</taxon>
        <taxon>Patelloidea</taxon>
        <taxon>Patellidae</taxon>
        <taxon>Patella</taxon>
    </lineage>
</organism>
<keyword evidence="8" id="KW-0458">Lysosome</keyword>
<dbReference type="EC" id="3.2.1.-" evidence="10"/>
<name>A0AAN8PCV1_PATCE</name>
<accession>A0AAN8PCV1</accession>
<dbReference type="InterPro" id="IPR017853">
    <property type="entry name" value="GH"/>
</dbReference>
<dbReference type="Pfam" id="PF17450">
    <property type="entry name" value="Melibiase_2_C"/>
    <property type="match status" value="1"/>
</dbReference>
<dbReference type="CDD" id="cd14792">
    <property type="entry name" value="GH27"/>
    <property type="match status" value="1"/>
</dbReference>
<evidence type="ECO:0000256" key="7">
    <source>
        <dbReference type="ARBA" id="ARBA00023180"/>
    </source>
</evidence>
<proteinExistence type="inferred from homology"/>
<evidence type="ECO:0000256" key="10">
    <source>
        <dbReference type="RuleBase" id="RU361168"/>
    </source>
</evidence>
<evidence type="ECO:0000313" key="13">
    <source>
        <dbReference type="EMBL" id="KAK6172588.1"/>
    </source>
</evidence>
<dbReference type="GO" id="GO:0004557">
    <property type="term" value="F:alpha-galactosidase activity"/>
    <property type="evidence" value="ECO:0007669"/>
    <property type="project" value="TreeGrafter"/>
</dbReference>
<dbReference type="PANTHER" id="PTHR11452">
    <property type="entry name" value="ALPHA-GALACTOSIDASE/ALPHA-N-ACETYLGALACTOSAMINIDASE"/>
    <property type="match status" value="1"/>
</dbReference>
<evidence type="ECO:0000256" key="9">
    <source>
        <dbReference type="ARBA" id="ARBA00023295"/>
    </source>
</evidence>
<sequence>MWTILTIISLLQVLIVQSLDNGLARTPPMGWLSWERFRCNIDCKNDPDNCISENLYMKMADLMVSEGFKDAGYQFVNIDDCWMAKERDSKGRLQADPDRFPHGIKALADYIHSKGLKLGIYEDFGTETCGGYPGSEYYMQSDANSFAEWDVDMLKFDGCNSDPKDMDTGYPVMSQFLNLTGHKMVFSCEWPLYQVVTKQKPNYAAIRNACNLWRNYGDVQDGWDSIVSIIDFYGKDEGNFSGFAGPGGWNDPDMLVVGDFGLSYNQQKTQMALWSLWSAPLFMSTDLRTIDNASKALLQHPGLIAINQDPLGAQAVRLYQISSLGVWLKPLAKTGSYAIGIVNRDDQGMPRTAKLQLKQLGLPGPSYNISDVFENKPLGVYTSNDMFSVSIDPTSIFVGLAIPSS</sequence>
<comment type="caution">
    <text evidence="13">The sequence shown here is derived from an EMBL/GenBank/DDBJ whole genome shotgun (WGS) entry which is preliminary data.</text>
</comment>
<feature type="domain" description="Alpha galactosidase A C-terminal" evidence="12">
    <location>
        <begin position="312"/>
        <end position="394"/>
    </location>
</feature>
<dbReference type="EMBL" id="JAZGQO010000011">
    <property type="protein sequence ID" value="KAK6172588.1"/>
    <property type="molecule type" value="Genomic_DNA"/>
</dbReference>
<evidence type="ECO:0000256" key="5">
    <source>
        <dbReference type="ARBA" id="ARBA00023098"/>
    </source>
</evidence>
<dbReference type="InterPro" id="IPR000111">
    <property type="entry name" value="Glyco_hydro_27/36_CS"/>
</dbReference>
<keyword evidence="14" id="KW-1185">Reference proteome</keyword>